<evidence type="ECO:0000313" key="1">
    <source>
        <dbReference type="EMBL" id="JAH47397.1"/>
    </source>
</evidence>
<protein>
    <submittedName>
        <fullName evidence="1">Uncharacterized protein</fullName>
    </submittedName>
</protein>
<organism evidence="1">
    <name type="scientific">Anguilla anguilla</name>
    <name type="common">European freshwater eel</name>
    <name type="synonym">Muraena anguilla</name>
    <dbReference type="NCBI Taxonomy" id="7936"/>
    <lineage>
        <taxon>Eukaryota</taxon>
        <taxon>Metazoa</taxon>
        <taxon>Chordata</taxon>
        <taxon>Craniata</taxon>
        <taxon>Vertebrata</taxon>
        <taxon>Euteleostomi</taxon>
        <taxon>Actinopterygii</taxon>
        <taxon>Neopterygii</taxon>
        <taxon>Teleostei</taxon>
        <taxon>Anguilliformes</taxon>
        <taxon>Anguillidae</taxon>
        <taxon>Anguilla</taxon>
    </lineage>
</organism>
<name>A0A0E9T1K8_ANGAN</name>
<dbReference type="EMBL" id="GBXM01061180">
    <property type="protein sequence ID" value="JAH47397.1"/>
    <property type="molecule type" value="Transcribed_RNA"/>
</dbReference>
<sequence length="66" mass="7662">MRLQYPSRLRKIGEALLTHASSFVAPRTNSRRAFVKECRYTPKPFMTPRVGSPVQYKRYSKLTESA</sequence>
<proteinExistence type="predicted"/>
<dbReference type="AlphaFoldDB" id="A0A0E9T1K8"/>
<reference evidence="1" key="1">
    <citation type="submission" date="2014-11" db="EMBL/GenBank/DDBJ databases">
        <authorList>
            <person name="Amaro Gonzalez C."/>
        </authorList>
    </citation>
    <scope>NUCLEOTIDE SEQUENCE</scope>
</reference>
<accession>A0A0E9T1K8</accession>
<reference evidence="1" key="2">
    <citation type="journal article" date="2015" name="Fish Shellfish Immunol.">
        <title>Early steps in the European eel (Anguilla anguilla)-Vibrio vulnificus interaction in the gills: Role of the RtxA13 toxin.</title>
        <authorList>
            <person name="Callol A."/>
            <person name="Pajuelo D."/>
            <person name="Ebbesson L."/>
            <person name="Teles M."/>
            <person name="MacKenzie S."/>
            <person name="Amaro C."/>
        </authorList>
    </citation>
    <scope>NUCLEOTIDE SEQUENCE</scope>
</reference>